<dbReference type="EMBL" id="CP036432">
    <property type="protein sequence ID" value="QDV84602.1"/>
    <property type="molecule type" value="Genomic_DNA"/>
</dbReference>
<organism evidence="4 5">
    <name type="scientific">Stieleria magnilauensis</name>
    <dbReference type="NCBI Taxonomy" id="2527963"/>
    <lineage>
        <taxon>Bacteria</taxon>
        <taxon>Pseudomonadati</taxon>
        <taxon>Planctomycetota</taxon>
        <taxon>Planctomycetia</taxon>
        <taxon>Pirellulales</taxon>
        <taxon>Pirellulaceae</taxon>
        <taxon>Stieleria</taxon>
    </lineage>
</organism>
<evidence type="ECO:0000313" key="5">
    <source>
        <dbReference type="Proteomes" id="UP000318081"/>
    </source>
</evidence>
<dbReference type="Gene3D" id="3.10.620.30">
    <property type="match status" value="1"/>
</dbReference>
<feature type="region of interest" description="Disordered" evidence="1">
    <location>
        <begin position="348"/>
        <end position="367"/>
    </location>
</feature>
<dbReference type="PANTHER" id="PTHR42736">
    <property type="entry name" value="PROTEIN-GLUTAMINE GAMMA-GLUTAMYLTRANSFERASE"/>
    <property type="match status" value="1"/>
</dbReference>
<feature type="transmembrane region" description="Helical" evidence="2">
    <location>
        <begin position="154"/>
        <end position="177"/>
    </location>
</feature>
<dbReference type="EC" id="2.3.2.13" evidence="4"/>
<dbReference type="InterPro" id="IPR052901">
    <property type="entry name" value="Bact_TGase-like"/>
</dbReference>
<keyword evidence="4" id="KW-0808">Transferase</keyword>
<feature type="transmembrane region" description="Helical" evidence="2">
    <location>
        <begin position="105"/>
        <end position="123"/>
    </location>
</feature>
<dbReference type="SMART" id="SM00460">
    <property type="entry name" value="TGc"/>
    <property type="match status" value="1"/>
</dbReference>
<dbReference type="InterPro" id="IPR021878">
    <property type="entry name" value="TgpA_N"/>
</dbReference>
<sequence>MSMTERDTADLPDSLRGELLAVPSVRTRLEFQFALLSAAGGLVLAGGQGTESIALLAVFSAVVGFVFVDWLRLIELPPIGAYLAMAGAAVYCVQDFWGLQQRGEPQMVSVALLLVLVQGVLMLQRKSRRILEQLAVFCLLEWVVAAIFSDAIGFGVWMIPIAIVGASALSLLGLVTMMESIDVTLDRPVPEPPKTRLGRFVRFIIGGRDDVPPRNAIVATSSPESVISIYWAAGPWSRYALLVLSPAVIVIAAAFFYVLPRRVQPSRSTARGPAMVGFDDEVRMEQLGPVMQNADPALRVKLTDKDSGEPYMINDSLYLRGKVLESYEVDYSRDRPIAKWVSTDQNSISRRGRIPSADRPRGRSDRTPYDRVHVKITCEAMSRPALFAIAPYHQDGDAIDVVHAIDRWTLARESSAPPYPRISYEFGTHAFSDGIQTRWIAQASESERVILPYELTRQQRLNSRAPRPKRDYETDLLRIDRASVPTAVRLASEVLDGISDDITSDTPSLARAAVAMEQYLKTDPAFSYTLNLDATPIPGVDPVEQFLSVDRRGHCQYFASALALMLRSAGIPCRVIVGYRTEEYNNIGKYYIARQLHAHAWVEALIERDQITADGRLTDLAARRLGGQRRSPRYWMRLDPTPAESALDDGNPEGVDGLLNLANNVWEDYVVEMDAQRQRDDLVQATGLNDVRSSYQRLWSDLKNKLAAIRAGRLEGGEIDLPLQSLAISVIIVVAVIAMLAMLLRLRWPQFRRRGKARGAAHALQPRLPFYAETLKQLGRAGVTRRADETPSELLQRVGQRYPDLQFLTDAFERCRYGQTELGNRESIEHALSALTADVEGQLLAEQSATRP</sequence>
<evidence type="ECO:0000256" key="2">
    <source>
        <dbReference type="SAM" id="Phobius"/>
    </source>
</evidence>
<dbReference type="RefSeq" id="WP_145213055.1">
    <property type="nucleotide sequence ID" value="NZ_CP036432.1"/>
</dbReference>
<proteinExistence type="predicted"/>
<keyword evidence="4" id="KW-0012">Acyltransferase</keyword>
<keyword evidence="2" id="KW-0472">Membrane</keyword>
<dbReference type="Pfam" id="PF01841">
    <property type="entry name" value="Transglut_core"/>
    <property type="match status" value="1"/>
</dbReference>
<feature type="transmembrane region" description="Helical" evidence="2">
    <location>
        <begin position="53"/>
        <end position="72"/>
    </location>
</feature>
<dbReference type="GO" id="GO:0003810">
    <property type="term" value="F:protein-glutamine gamma-glutamyltransferase activity"/>
    <property type="evidence" value="ECO:0007669"/>
    <property type="project" value="UniProtKB-EC"/>
</dbReference>
<feature type="transmembrane region" description="Helical" evidence="2">
    <location>
        <begin position="726"/>
        <end position="746"/>
    </location>
</feature>
<reference evidence="4 5" key="1">
    <citation type="submission" date="2019-02" db="EMBL/GenBank/DDBJ databases">
        <title>Deep-cultivation of Planctomycetes and their phenomic and genomic characterization uncovers novel biology.</title>
        <authorList>
            <person name="Wiegand S."/>
            <person name="Jogler M."/>
            <person name="Boedeker C."/>
            <person name="Pinto D."/>
            <person name="Vollmers J."/>
            <person name="Rivas-Marin E."/>
            <person name="Kohn T."/>
            <person name="Peeters S.H."/>
            <person name="Heuer A."/>
            <person name="Rast P."/>
            <person name="Oberbeckmann S."/>
            <person name="Bunk B."/>
            <person name="Jeske O."/>
            <person name="Meyerdierks A."/>
            <person name="Storesund J.E."/>
            <person name="Kallscheuer N."/>
            <person name="Luecker S."/>
            <person name="Lage O.M."/>
            <person name="Pohl T."/>
            <person name="Merkel B.J."/>
            <person name="Hornburger P."/>
            <person name="Mueller R.-W."/>
            <person name="Bruemmer F."/>
            <person name="Labrenz M."/>
            <person name="Spormann A.M."/>
            <person name="Op den Camp H."/>
            <person name="Overmann J."/>
            <person name="Amann R."/>
            <person name="Jetten M.S.M."/>
            <person name="Mascher T."/>
            <person name="Medema M.H."/>
            <person name="Devos D.P."/>
            <person name="Kaster A.-K."/>
            <person name="Ovreas L."/>
            <person name="Rohde M."/>
            <person name="Galperin M.Y."/>
            <person name="Jogler C."/>
        </authorList>
    </citation>
    <scope>NUCLEOTIDE SEQUENCE [LARGE SCALE GENOMIC DNA]</scope>
    <source>
        <strain evidence="4 5">TBK1r</strain>
    </source>
</reference>
<dbReference type="InterPro" id="IPR025403">
    <property type="entry name" value="TgpA-like_C"/>
</dbReference>
<feature type="transmembrane region" description="Helical" evidence="2">
    <location>
        <begin position="130"/>
        <end position="148"/>
    </location>
</feature>
<dbReference type="Proteomes" id="UP000318081">
    <property type="component" value="Chromosome"/>
</dbReference>
<dbReference type="Pfam" id="PF11992">
    <property type="entry name" value="TgpA_N"/>
    <property type="match status" value="1"/>
</dbReference>
<evidence type="ECO:0000259" key="3">
    <source>
        <dbReference type="SMART" id="SM00460"/>
    </source>
</evidence>
<keyword evidence="5" id="KW-1185">Reference proteome</keyword>
<dbReference type="PANTHER" id="PTHR42736:SF1">
    <property type="entry name" value="PROTEIN-GLUTAMINE GAMMA-GLUTAMYLTRANSFERASE"/>
    <property type="match status" value="1"/>
</dbReference>
<evidence type="ECO:0000256" key="1">
    <source>
        <dbReference type="SAM" id="MobiDB-lite"/>
    </source>
</evidence>
<feature type="transmembrane region" description="Helical" evidence="2">
    <location>
        <begin position="239"/>
        <end position="259"/>
    </location>
</feature>
<dbReference type="Pfam" id="PF13559">
    <property type="entry name" value="DUF4129"/>
    <property type="match status" value="1"/>
</dbReference>
<keyword evidence="2" id="KW-1133">Transmembrane helix</keyword>
<dbReference type="InterPro" id="IPR038765">
    <property type="entry name" value="Papain-like_cys_pep_sf"/>
</dbReference>
<feature type="domain" description="Transglutaminase-like" evidence="3">
    <location>
        <begin position="547"/>
        <end position="642"/>
    </location>
</feature>
<accession>A0ABX5XSI5</accession>
<evidence type="ECO:0000313" key="4">
    <source>
        <dbReference type="EMBL" id="QDV84602.1"/>
    </source>
</evidence>
<name>A0ABX5XSI5_9BACT</name>
<protein>
    <submittedName>
        <fullName evidence="4">Protein-glutamine gamma-glutamyltransferase</fullName>
        <ecNumber evidence="4">2.3.2.13</ecNumber>
    </submittedName>
</protein>
<gene>
    <name evidence="4" type="primary">tgpA_1</name>
    <name evidence="4" type="ORF">TBK1r_35530</name>
</gene>
<feature type="compositionally biased region" description="Basic and acidic residues" evidence="1">
    <location>
        <begin position="356"/>
        <end position="367"/>
    </location>
</feature>
<keyword evidence="2" id="KW-0812">Transmembrane</keyword>
<dbReference type="SUPFAM" id="SSF54001">
    <property type="entry name" value="Cysteine proteinases"/>
    <property type="match status" value="1"/>
</dbReference>
<dbReference type="InterPro" id="IPR002931">
    <property type="entry name" value="Transglutaminase-like"/>
</dbReference>